<dbReference type="PANTHER" id="PTHR24220:SF86">
    <property type="entry name" value="ABC TRANSPORTER ABCH.1"/>
    <property type="match status" value="1"/>
</dbReference>
<keyword evidence="2" id="KW-0547">Nucleotide-binding</keyword>
<dbReference type="SUPFAM" id="SSF52540">
    <property type="entry name" value="P-loop containing nucleoside triphosphate hydrolases"/>
    <property type="match status" value="1"/>
</dbReference>
<dbReference type="InterPro" id="IPR015854">
    <property type="entry name" value="ABC_transpr_LolD-like"/>
</dbReference>
<feature type="domain" description="ABC transporter" evidence="4">
    <location>
        <begin position="7"/>
        <end position="227"/>
    </location>
</feature>
<protein>
    <submittedName>
        <fullName evidence="5">ABC transporter ATP-binding protein</fullName>
    </submittedName>
</protein>
<dbReference type="RefSeq" id="WP_169240350.1">
    <property type="nucleotide sequence ID" value="NZ_JAAIIG010000002.1"/>
</dbReference>
<keyword evidence="1" id="KW-0813">Transport</keyword>
<dbReference type="InterPro" id="IPR003439">
    <property type="entry name" value="ABC_transporter-like_ATP-bd"/>
</dbReference>
<dbReference type="GO" id="GO:0022857">
    <property type="term" value="F:transmembrane transporter activity"/>
    <property type="evidence" value="ECO:0007669"/>
    <property type="project" value="TreeGrafter"/>
</dbReference>
<dbReference type="GO" id="GO:0005886">
    <property type="term" value="C:plasma membrane"/>
    <property type="evidence" value="ECO:0007669"/>
    <property type="project" value="TreeGrafter"/>
</dbReference>
<evidence type="ECO:0000313" key="5">
    <source>
        <dbReference type="EMBL" id="NMM97502.1"/>
    </source>
</evidence>
<proteinExistence type="predicted"/>
<reference evidence="5 6" key="1">
    <citation type="submission" date="2020-02" db="EMBL/GenBank/DDBJ databases">
        <title>Characterization of phylogenetic diversity of novel bifidobacterial species isolated in Czech ZOOs.</title>
        <authorList>
            <person name="Lugli G.A."/>
            <person name="Vera N.B."/>
            <person name="Ventura M."/>
        </authorList>
    </citation>
    <scope>NUCLEOTIDE SEQUENCE [LARGE SCALE GENOMIC DNA]</scope>
    <source>
        <strain evidence="5 6">DSM 109959</strain>
    </source>
</reference>
<dbReference type="Pfam" id="PF00005">
    <property type="entry name" value="ABC_tran"/>
    <property type="match status" value="1"/>
</dbReference>
<dbReference type="GO" id="GO:0005524">
    <property type="term" value="F:ATP binding"/>
    <property type="evidence" value="ECO:0007669"/>
    <property type="project" value="UniProtKB-KW"/>
</dbReference>
<evidence type="ECO:0000256" key="2">
    <source>
        <dbReference type="ARBA" id="ARBA00022741"/>
    </source>
</evidence>
<evidence type="ECO:0000259" key="4">
    <source>
        <dbReference type="PROSITE" id="PS50893"/>
    </source>
</evidence>
<evidence type="ECO:0000313" key="6">
    <source>
        <dbReference type="Proteomes" id="UP000543419"/>
    </source>
</evidence>
<dbReference type="InterPro" id="IPR017871">
    <property type="entry name" value="ABC_transporter-like_CS"/>
</dbReference>
<sequence>MNGASLIRLNHLSAEVRLPGGGRLTTVNDVSASFERGTSTAIVGKSGSGKTSLASIIGLLNADYNGTLSYDGRDCAAWNDADRSRFRCRHIGFVFQNYSLIPHLSAWENVALPLQYRGGIPMRTIRRRAVRMLHTVGLEDRADSMPSRLSGGEQQRVAIARALVGDPDLLICDEPTGALDTETGDMVAAILFRQVQELGVTLILVTHDPQLAARCERQLTIDRGRLS</sequence>
<dbReference type="InterPro" id="IPR017911">
    <property type="entry name" value="MacB-like_ATP-bd"/>
</dbReference>
<dbReference type="CDD" id="cd03255">
    <property type="entry name" value="ABC_MJ0796_LolCDE_FtsE"/>
    <property type="match status" value="1"/>
</dbReference>
<dbReference type="AlphaFoldDB" id="A0A7Y0HWP6"/>
<accession>A0A7Y0HWP6</accession>
<evidence type="ECO:0000256" key="1">
    <source>
        <dbReference type="ARBA" id="ARBA00022448"/>
    </source>
</evidence>
<dbReference type="Gene3D" id="3.40.50.300">
    <property type="entry name" value="P-loop containing nucleotide triphosphate hydrolases"/>
    <property type="match status" value="1"/>
</dbReference>
<dbReference type="PROSITE" id="PS00211">
    <property type="entry name" value="ABC_TRANSPORTER_1"/>
    <property type="match status" value="1"/>
</dbReference>
<dbReference type="Proteomes" id="UP000543419">
    <property type="component" value="Unassembled WGS sequence"/>
</dbReference>
<keyword evidence="6" id="KW-1185">Reference proteome</keyword>
<name>A0A7Y0HWP6_9BIFI</name>
<dbReference type="EMBL" id="JAAIIG010000002">
    <property type="protein sequence ID" value="NMM97502.1"/>
    <property type="molecule type" value="Genomic_DNA"/>
</dbReference>
<dbReference type="SMART" id="SM00382">
    <property type="entry name" value="AAA"/>
    <property type="match status" value="1"/>
</dbReference>
<dbReference type="InterPro" id="IPR003593">
    <property type="entry name" value="AAA+_ATPase"/>
</dbReference>
<gene>
    <name evidence="5" type="ORF">G1C97_0451</name>
</gene>
<organism evidence="5 6">
    <name type="scientific">Bifidobacterium olomucense</name>
    <dbReference type="NCBI Taxonomy" id="2675324"/>
    <lineage>
        <taxon>Bacteria</taxon>
        <taxon>Bacillati</taxon>
        <taxon>Actinomycetota</taxon>
        <taxon>Actinomycetes</taxon>
        <taxon>Bifidobacteriales</taxon>
        <taxon>Bifidobacteriaceae</taxon>
        <taxon>Bifidobacterium</taxon>
    </lineage>
</organism>
<dbReference type="PROSITE" id="PS50893">
    <property type="entry name" value="ABC_TRANSPORTER_2"/>
    <property type="match status" value="1"/>
</dbReference>
<comment type="caution">
    <text evidence="5">The sequence shown here is derived from an EMBL/GenBank/DDBJ whole genome shotgun (WGS) entry which is preliminary data.</text>
</comment>
<dbReference type="InterPro" id="IPR027417">
    <property type="entry name" value="P-loop_NTPase"/>
</dbReference>
<keyword evidence="3 5" id="KW-0067">ATP-binding</keyword>
<evidence type="ECO:0000256" key="3">
    <source>
        <dbReference type="ARBA" id="ARBA00022840"/>
    </source>
</evidence>
<dbReference type="GO" id="GO:0016887">
    <property type="term" value="F:ATP hydrolysis activity"/>
    <property type="evidence" value="ECO:0007669"/>
    <property type="project" value="InterPro"/>
</dbReference>
<dbReference type="PANTHER" id="PTHR24220">
    <property type="entry name" value="IMPORT ATP-BINDING PROTEIN"/>
    <property type="match status" value="1"/>
</dbReference>